<proteinExistence type="predicted"/>
<feature type="non-terminal residue" evidence="1">
    <location>
        <position position="91"/>
    </location>
</feature>
<comment type="caution">
    <text evidence="1">The sequence shown here is derived from an EMBL/GenBank/DDBJ whole genome shotgun (WGS) entry which is preliminary data.</text>
</comment>
<accession>X0TJ92</accession>
<gene>
    <name evidence="1" type="ORF">S01H1_22980</name>
</gene>
<dbReference type="EMBL" id="BARS01013118">
    <property type="protein sequence ID" value="GAF93593.1"/>
    <property type="molecule type" value="Genomic_DNA"/>
</dbReference>
<protein>
    <submittedName>
        <fullName evidence="1">Uncharacterized protein</fullName>
    </submittedName>
</protein>
<reference evidence="1" key="1">
    <citation type="journal article" date="2014" name="Front. Microbiol.">
        <title>High frequency of phylogenetically diverse reductive dehalogenase-homologous genes in deep subseafloor sedimentary metagenomes.</title>
        <authorList>
            <person name="Kawai M."/>
            <person name="Futagami T."/>
            <person name="Toyoda A."/>
            <person name="Takaki Y."/>
            <person name="Nishi S."/>
            <person name="Hori S."/>
            <person name="Arai W."/>
            <person name="Tsubouchi T."/>
            <person name="Morono Y."/>
            <person name="Uchiyama I."/>
            <person name="Ito T."/>
            <person name="Fujiyama A."/>
            <person name="Inagaki F."/>
            <person name="Takami H."/>
        </authorList>
    </citation>
    <scope>NUCLEOTIDE SEQUENCE</scope>
    <source>
        <strain evidence="1">Expedition CK06-06</strain>
    </source>
</reference>
<organism evidence="1">
    <name type="scientific">marine sediment metagenome</name>
    <dbReference type="NCBI Taxonomy" id="412755"/>
    <lineage>
        <taxon>unclassified sequences</taxon>
        <taxon>metagenomes</taxon>
        <taxon>ecological metagenomes</taxon>
    </lineage>
</organism>
<evidence type="ECO:0000313" key="1">
    <source>
        <dbReference type="EMBL" id="GAF93593.1"/>
    </source>
</evidence>
<dbReference type="AlphaFoldDB" id="X0TJ92"/>
<name>X0TJ92_9ZZZZ</name>
<sequence>MSCFKNLVEHGLVLGTMHKVKSRIGILPRGVDRHQANLRMPAKRDFGRTLAWLCFSLQATTVLAQQQAPTTIYSEDFQNDQAAHIAAIIKV</sequence>